<evidence type="ECO:0000256" key="1">
    <source>
        <dbReference type="SAM" id="MobiDB-lite"/>
    </source>
</evidence>
<keyword evidence="3" id="KW-1185">Reference proteome</keyword>
<dbReference type="OrthoDB" id="5220117at2759"/>
<reference evidence="2" key="2">
    <citation type="submission" date="2022-07" db="EMBL/GenBank/DDBJ databases">
        <authorList>
            <person name="Goncalves M.F.M."/>
            <person name="Hilario S."/>
            <person name="Van De Peer Y."/>
            <person name="Esteves A.C."/>
            <person name="Alves A."/>
        </authorList>
    </citation>
    <scope>NUCLEOTIDE SEQUENCE</scope>
    <source>
        <strain evidence="2">MUM 19.33</strain>
    </source>
</reference>
<dbReference type="AlphaFoldDB" id="A0A9P9XXL4"/>
<feature type="region of interest" description="Disordered" evidence="1">
    <location>
        <begin position="106"/>
        <end position="139"/>
    </location>
</feature>
<dbReference type="RefSeq" id="XP_051360166.1">
    <property type="nucleotide sequence ID" value="XM_051508691.1"/>
</dbReference>
<reference evidence="2" key="1">
    <citation type="journal article" date="2021" name="J Fungi (Basel)">
        <title>Genomic and Metabolomic Analyses of the Marine Fungus Emericellopsis cladophorae: Insights into Saltwater Adaptability Mechanisms and Its Biosynthetic Potential.</title>
        <authorList>
            <person name="Goncalves M.F.M."/>
            <person name="Hilario S."/>
            <person name="Van de Peer Y."/>
            <person name="Esteves A.C."/>
            <person name="Alves A."/>
        </authorList>
    </citation>
    <scope>NUCLEOTIDE SEQUENCE</scope>
    <source>
        <strain evidence="2">MUM 19.33</strain>
    </source>
</reference>
<comment type="caution">
    <text evidence="2">The sequence shown here is derived from an EMBL/GenBank/DDBJ whole genome shotgun (WGS) entry which is preliminary data.</text>
</comment>
<gene>
    <name evidence="2" type="ORF">J7T54_000408</name>
</gene>
<evidence type="ECO:0000313" key="3">
    <source>
        <dbReference type="Proteomes" id="UP001055219"/>
    </source>
</evidence>
<organism evidence="2 3">
    <name type="scientific">Emericellopsis cladophorae</name>
    <dbReference type="NCBI Taxonomy" id="2686198"/>
    <lineage>
        <taxon>Eukaryota</taxon>
        <taxon>Fungi</taxon>
        <taxon>Dikarya</taxon>
        <taxon>Ascomycota</taxon>
        <taxon>Pezizomycotina</taxon>
        <taxon>Sordariomycetes</taxon>
        <taxon>Hypocreomycetidae</taxon>
        <taxon>Hypocreales</taxon>
        <taxon>Bionectriaceae</taxon>
        <taxon>Emericellopsis</taxon>
    </lineage>
</organism>
<dbReference type="GeneID" id="75826927"/>
<sequence>MDADWLAEHFSARRIGHGKKAKGTAKARAFDPRRSFGVYQLQCPALAKLAQGSTAGVPRARDTLEIHGLVDGRDDALMCTLRVAGLMQGVAVLAGSRKVLGDVVRELEEEEQEDEAEGSTDEDVEDEDMSSIEKDDERERRRYQAFEKNSFRSPKFWMRWRAVVHAAAADKDTDSEAGGGRRTVEVDGGYVVFSGSDCSGFQGTISCTSLGLENVKITGVRVVSKATECQVGWMDVVLLKAESTDGDTLVKSPAEST</sequence>
<accession>A0A9P9XXL4</accession>
<protein>
    <submittedName>
        <fullName evidence="2">Uncharacterized protein</fullName>
    </submittedName>
</protein>
<proteinExistence type="predicted"/>
<dbReference type="Proteomes" id="UP001055219">
    <property type="component" value="Unassembled WGS sequence"/>
</dbReference>
<feature type="compositionally biased region" description="Acidic residues" evidence="1">
    <location>
        <begin position="107"/>
        <end position="130"/>
    </location>
</feature>
<name>A0A9P9XXL4_9HYPO</name>
<evidence type="ECO:0000313" key="2">
    <source>
        <dbReference type="EMBL" id="KAI6779310.1"/>
    </source>
</evidence>
<dbReference type="EMBL" id="JAGIXG020000048">
    <property type="protein sequence ID" value="KAI6779310.1"/>
    <property type="molecule type" value="Genomic_DNA"/>
</dbReference>